<dbReference type="STRING" id="5539.A0A3E2HG68"/>
<dbReference type="InterPro" id="IPR052971">
    <property type="entry name" value="TRP_calcium_channel"/>
</dbReference>
<feature type="compositionally biased region" description="Polar residues" evidence="1">
    <location>
        <begin position="1"/>
        <end position="13"/>
    </location>
</feature>
<feature type="transmembrane region" description="Helical" evidence="2">
    <location>
        <begin position="332"/>
        <end position="353"/>
    </location>
</feature>
<keyword evidence="6" id="KW-1185">Reference proteome</keyword>
<feature type="compositionally biased region" description="Basic and acidic residues" evidence="1">
    <location>
        <begin position="649"/>
        <end position="660"/>
    </location>
</feature>
<dbReference type="Pfam" id="PF23190">
    <property type="entry name" value="LHD_TRPY1"/>
    <property type="match status" value="1"/>
</dbReference>
<keyword evidence="2" id="KW-0812">Transmembrane</keyword>
<dbReference type="InterPro" id="IPR056336">
    <property type="entry name" value="YVC1_C"/>
</dbReference>
<feature type="domain" description="Calcium channel YVC1-like C-terminal transmembrane" evidence="4">
    <location>
        <begin position="278"/>
        <end position="568"/>
    </location>
</feature>
<feature type="domain" description="YVC1 N-terminal linker helical" evidence="3">
    <location>
        <begin position="53"/>
        <end position="242"/>
    </location>
</feature>
<evidence type="ECO:0000256" key="1">
    <source>
        <dbReference type="SAM" id="MobiDB-lite"/>
    </source>
</evidence>
<feature type="transmembrane region" description="Helical" evidence="2">
    <location>
        <begin position="402"/>
        <end position="423"/>
    </location>
</feature>
<gene>
    <name evidence="5" type="ORF">B7463_g4332</name>
</gene>
<dbReference type="PANTHER" id="PTHR35859">
    <property type="entry name" value="NONSELECTIVE CATION CHANNEL PROTEIN"/>
    <property type="match status" value="1"/>
</dbReference>
<protein>
    <recommendedName>
        <fullName evidence="7">Calcium channel YVC1</fullName>
    </recommendedName>
</protein>
<dbReference type="OMA" id="FPRIAFN"/>
<feature type="non-terminal residue" evidence="5">
    <location>
        <position position="727"/>
    </location>
</feature>
<feature type="region of interest" description="Disordered" evidence="1">
    <location>
        <begin position="638"/>
        <end position="663"/>
    </location>
</feature>
<feature type="transmembrane region" description="Helical" evidence="2">
    <location>
        <begin position="458"/>
        <end position="482"/>
    </location>
</feature>
<proteinExistence type="predicted"/>
<evidence type="ECO:0000259" key="4">
    <source>
        <dbReference type="Pfam" id="PF23317"/>
    </source>
</evidence>
<evidence type="ECO:0000313" key="5">
    <source>
        <dbReference type="EMBL" id="RFU32051.1"/>
    </source>
</evidence>
<sequence>MGQQQSQLDQITGSARPDEHSRLLSDLEEHVDDQRFNPNEICAPDPCADLPVYETIHRIRRDVIEAIDDPYSLEQLRDPRINMTVVRPFVDKLYELNDVSIVYCLLVNRTQFLREQSALPHQQSVSVTRAILCEIVANRILRRYHEDDPGPKGLLLLSQILVGGFYPFQGAPKEVLEENNHFAWIMKAQSKRRRKLPALEIAIISESKLFLSSSACQRVLSAIYEGRVVYTPNTFMDILPDHYKYKPISLYDPRNAPLLNHYRLIVPRTSNILEICRFIVLLVLYLLVMLDRNSTTFGGMEVVFDIFAFGFCIHQIASALEHGWHVYTQNLWAFLDVTFSAIFSVYFVIRMYGLKINQVQIGQQALDVLAMAAPVLIPRLAFNFMSEHLLFLSLRSMMKDFMILTALACWCFLGFLMSMAILSEGVYKPIIIGKWMLWVWFGLDGTGIQKSVELHWLLGPLLMITFAFLGNTLFLTILVSMLSTTFSNIASNSTAEIQFRRAVLTLEGVKSDAIFSYQPPFNILALFILLPIKFVVSPRWFHKINVAAVRTINAPVLLIIGYVERRILWPKNSSGRIEQLPKTHSRANLWDFSRGFSVHADIQAVFDSEPPQSFENQMANDDDIIHPDLDNEFDDAFTTENKKGGKLNKASDQHKNRRDSVAPFAGFTKQIRELLANEESDDEDGDDVKNRLEALERSTLRIEAMMRRLLEDLDDRNDRGESSTSKP</sequence>
<feature type="non-terminal residue" evidence="5">
    <location>
        <position position="1"/>
    </location>
</feature>
<dbReference type="PANTHER" id="PTHR35859:SF1">
    <property type="entry name" value="NONSELECTIVE CATION CHANNEL PROTEIN"/>
    <property type="match status" value="1"/>
</dbReference>
<evidence type="ECO:0000313" key="6">
    <source>
        <dbReference type="Proteomes" id="UP000258309"/>
    </source>
</evidence>
<feature type="region of interest" description="Disordered" evidence="1">
    <location>
        <begin position="1"/>
        <end position="20"/>
    </location>
</feature>
<name>A0A3E2HG68_SCYLI</name>
<evidence type="ECO:0008006" key="7">
    <source>
        <dbReference type="Google" id="ProtNLM"/>
    </source>
</evidence>
<dbReference type="AlphaFoldDB" id="A0A3E2HG68"/>
<keyword evidence="2" id="KW-0472">Membrane</keyword>
<feature type="transmembrane region" description="Helical" evidence="2">
    <location>
        <begin position="302"/>
        <end position="320"/>
    </location>
</feature>
<accession>A0A3E2HG68</accession>
<feature type="transmembrane region" description="Helical" evidence="2">
    <location>
        <begin position="521"/>
        <end position="541"/>
    </location>
</feature>
<keyword evidence="2" id="KW-1133">Transmembrane helix</keyword>
<evidence type="ECO:0000259" key="3">
    <source>
        <dbReference type="Pfam" id="PF23190"/>
    </source>
</evidence>
<dbReference type="InterPro" id="IPR056337">
    <property type="entry name" value="LHD_YVC1"/>
</dbReference>
<dbReference type="OrthoDB" id="2373987at2759"/>
<comment type="caution">
    <text evidence="5">The sequence shown here is derived from an EMBL/GenBank/DDBJ whole genome shotgun (WGS) entry which is preliminary data.</text>
</comment>
<dbReference type="EMBL" id="NCSJ02000063">
    <property type="protein sequence ID" value="RFU32051.1"/>
    <property type="molecule type" value="Genomic_DNA"/>
</dbReference>
<dbReference type="Pfam" id="PF23317">
    <property type="entry name" value="YVC1_C"/>
    <property type="match status" value="1"/>
</dbReference>
<organism evidence="5 6">
    <name type="scientific">Scytalidium lignicola</name>
    <name type="common">Hyphomycete</name>
    <dbReference type="NCBI Taxonomy" id="5539"/>
    <lineage>
        <taxon>Eukaryota</taxon>
        <taxon>Fungi</taxon>
        <taxon>Dikarya</taxon>
        <taxon>Ascomycota</taxon>
        <taxon>Pezizomycotina</taxon>
        <taxon>Leotiomycetes</taxon>
        <taxon>Leotiomycetes incertae sedis</taxon>
        <taxon>Scytalidium</taxon>
    </lineage>
</organism>
<reference evidence="5 6" key="1">
    <citation type="submission" date="2018-05" db="EMBL/GenBank/DDBJ databases">
        <title>Draft genome sequence of Scytalidium lignicola DSM 105466, a ubiquitous saprotrophic fungus.</title>
        <authorList>
            <person name="Buettner E."/>
            <person name="Gebauer A.M."/>
            <person name="Hofrichter M."/>
            <person name="Liers C."/>
            <person name="Kellner H."/>
        </authorList>
    </citation>
    <scope>NUCLEOTIDE SEQUENCE [LARGE SCALE GENOMIC DNA]</scope>
    <source>
        <strain evidence="5 6">DSM 105466</strain>
    </source>
</reference>
<feature type="transmembrane region" description="Helical" evidence="2">
    <location>
        <begin position="272"/>
        <end position="290"/>
    </location>
</feature>
<evidence type="ECO:0000256" key="2">
    <source>
        <dbReference type="SAM" id="Phobius"/>
    </source>
</evidence>
<dbReference type="Proteomes" id="UP000258309">
    <property type="component" value="Unassembled WGS sequence"/>
</dbReference>